<evidence type="ECO:0000313" key="2">
    <source>
        <dbReference type="Proteomes" id="UP001156706"/>
    </source>
</evidence>
<reference evidence="2" key="1">
    <citation type="journal article" date="2019" name="Int. J. Syst. Evol. Microbiol.">
        <title>The Global Catalogue of Microorganisms (GCM) 10K type strain sequencing project: providing services to taxonomists for standard genome sequencing and annotation.</title>
        <authorList>
            <consortium name="The Broad Institute Genomics Platform"/>
            <consortium name="The Broad Institute Genome Sequencing Center for Infectious Disease"/>
            <person name="Wu L."/>
            <person name="Ma J."/>
        </authorList>
    </citation>
    <scope>NUCLEOTIDE SEQUENCE [LARGE SCALE GENOMIC DNA]</scope>
    <source>
        <strain evidence="2">NBRC 110044</strain>
    </source>
</reference>
<comment type="caution">
    <text evidence="1">The sequence shown here is derived from an EMBL/GenBank/DDBJ whole genome shotgun (WGS) entry which is preliminary data.</text>
</comment>
<dbReference type="Gene3D" id="2.40.70.10">
    <property type="entry name" value="Acid Proteases"/>
    <property type="match status" value="1"/>
</dbReference>
<name>A0ABQ5YN26_9NEIS</name>
<proteinExistence type="predicted"/>
<dbReference type="SUPFAM" id="SSF50630">
    <property type="entry name" value="Acid proteases"/>
    <property type="match status" value="1"/>
</dbReference>
<dbReference type="NCBIfam" id="TIGR02281">
    <property type="entry name" value="clan_AA_DTGA"/>
    <property type="match status" value="1"/>
</dbReference>
<dbReference type="Pfam" id="PF13975">
    <property type="entry name" value="gag-asp_proteas"/>
    <property type="match status" value="1"/>
</dbReference>
<accession>A0ABQ5YN26</accession>
<dbReference type="InterPro" id="IPR021109">
    <property type="entry name" value="Peptidase_aspartic_dom_sf"/>
</dbReference>
<evidence type="ECO:0008006" key="3">
    <source>
        <dbReference type="Google" id="ProtNLM"/>
    </source>
</evidence>
<dbReference type="InterPro" id="IPR034122">
    <property type="entry name" value="Retropepsin-like_bacterial"/>
</dbReference>
<dbReference type="InterPro" id="IPR011969">
    <property type="entry name" value="Clan_AA_Asp_peptidase_C"/>
</dbReference>
<dbReference type="Proteomes" id="UP001156706">
    <property type="component" value="Unassembled WGS sequence"/>
</dbReference>
<keyword evidence="2" id="KW-1185">Reference proteome</keyword>
<dbReference type="CDD" id="cd05483">
    <property type="entry name" value="retropepsin_like_bacteria"/>
    <property type="match status" value="1"/>
</dbReference>
<evidence type="ECO:0000313" key="1">
    <source>
        <dbReference type="EMBL" id="GLR14716.1"/>
    </source>
</evidence>
<dbReference type="EMBL" id="BSOG01000005">
    <property type="protein sequence ID" value="GLR14716.1"/>
    <property type="molecule type" value="Genomic_DNA"/>
</dbReference>
<protein>
    <recommendedName>
        <fullName evidence="3">TIGR02281 family clan AA aspartic protease</fullName>
    </recommendedName>
</protein>
<sequence>MLSRQWWQHWGPNIGLWLLVLAMLFLGMRSLLEQQEVPNRISNLSGRVLELQRARDGHYRLEGQINGQVVKLMLDTGATGVAMDMRLAQKLGLQPGRAIAISTANGEVEGYLTRIAELRLGDIILRDIPANMSPNFGDPDEVLLGMSALKHLAVTMQGDRMQISVPEQARSPSE</sequence>
<organism evidence="1 2">
    <name type="scientific">Chitinimonas prasina</name>
    <dbReference type="NCBI Taxonomy" id="1434937"/>
    <lineage>
        <taxon>Bacteria</taxon>
        <taxon>Pseudomonadati</taxon>
        <taxon>Pseudomonadota</taxon>
        <taxon>Betaproteobacteria</taxon>
        <taxon>Neisseriales</taxon>
        <taxon>Chitinibacteraceae</taxon>
        <taxon>Chitinimonas</taxon>
    </lineage>
</organism>
<gene>
    <name evidence="1" type="ORF">GCM10007907_35060</name>
</gene>